<keyword evidence="7" id="KW-1185">Reference proteome</keyword>
<dbReference type="PANTHER" id="PTHR38103">
    <property type="entry name" value="RECOMBINATION-ASSOCIATED PROTEIN RDGC"/>
    <property type="match status" value="1"/>
</dbReference>
<comment type="similarity">
    <text evidence="2">Belongs to the RdgC family.</text>
</comment>
<dbReference type="PANTHER" id="PTHR38103:SF1">
    <property type="entry name" value="RECOMBINATION-ASSOCIATED PROTEIN RDGC"/>
    <property type="match status" value="1"/>
</dbReference>
<dbReference type="GO" id="GO:0043590">
    <property type="term" value="C:bacterial nucleoid"/>
    <property type="evidence" value="ECO:0007669"/>
    <property type="project" value="TreeGrafter"/>
</dbReference>
<evidence type="ECO:0000256" key="2">
    <source>
        <dbReference type="ARBA" id="ARBA00008657"/>
    </source>
</evidence>
<dbReference type="GO" id="GO:0003690">
    <property type="term" value="F:double-stranded DNA binding"/>
    <property type="evidence" value="ECO:0007669"/>
    <property type="project" value="TreeGrafter"/>
</dbReference>
<name>A0A368XJV3_9BURK</name>
<evidence type="ECO:0000313" key="6">
    <source>
        <dbReference type="EMBL" id="RCW66757.1"/>
    </source>
</evidence>
<comment type="caution">
    <text evidence="6">The sequence shown here is derived from an EMBL/GenBank/DDBJ whole genome shotgun (WGS) entry which is preliminary data.</text>
</comment>
<comment type="subcellular location">
    <subcellularLocation>
        <location evidence="1">Cytoplasm</location>
        <location evidence="1">Nucleoid</location>
    </subcellularLocation>
</comment>
<dbReference type="AlphaFoldDB" id="A0A368XJV3"/>
<keyword evidence="4" id="KW-0963">Cytoplasm</keyword>
<evidence type="ECO:0000256" key="4">
    <source>
        <dbReference type="ARBA" id="ARBA00022490"/>
    </source>
</evidence>
<proteinExistence type="inferred from homology"/>
<dbReference type="NCBIfam" id="NF001463">
    <property type="entry name" value="PRK00321.1-4"/>
    <property type="match status" value="1"/>
</dbReference>
<organism evidence="6 7">
    <name type="scientific">Pseudorhodoferax soli</name>
    <dbReference type="NCBI Taxonomy" id="545864"/>
    <lineage>
        <taxon>Bacteria</taxon>
        <taxon>Pseudomonadati</taxon>
        <taxon>Pseudomonadota</taxon>
        <taxon>Betaproteobacteria</taxon>
        <taxon>Burkholderiales</taxon>
        <taxon>Comamonadaceae</taxon>
    </lineage>
</organism>
<dbReference type="Pfam" id="PF04381">
    <property type="entry name" value="RdgC"/>
    <property type="match status" value="1"/>
</dbReference>
<dbReference type="Proteomes" id="UP000252884">
    <property type="component" value="Unassembled WGS sequence"/>
</dbReference>
<gene>
    <name evidence="6" type="ORF">DES41_110122</name>
</gene>
<dbReference type="InterPro" id="IPR007476">
    <property type="entry name" value="RdgC"/>
</dbReference>
<reference evidence="6 7" key="1">
    <citation type="submission" date="2018-07" db="EMBL/GenBank/DDBJ databases">
        <title>Genomic Encyclopedia of Type Strains, Phase IV (KMG-IV): sequencing the most valuable type-strain genomes for metagenomic binning, comparative biology and taxonomic classification.</title>
        <authorList>
            <person name="Goeker M."/>
        </authorList>
    </citation>
    <scope>NUCLEOTIDE SEQUENCE [LARGE SCALE GENOMIC DNA]</scope>
    <source>
        <strain evidence="6 7">DSM 21634</strain>
    </source>
</reference>
<dbReference type="GO" id="GO:0000018">
    <property type="term" value="P:regulation of DNA recombination"/>
    <property type="evidence" value="ECO:0007669"/>
    <property type="project" value="TreeGrafter"/>
</dbReference>
<dbReference type="GO" id="GO:0006310">
    <property type="term" value="P:DNA recombination"/>
    <property type="evidence" value="ECO:0007669"/>
    <property type="project" value="UniProtKB-KW"/>
</dbReference>
<sequence length="317" mass="34845">MVYKLGGAWTATWEQIEEALGTQRFEECGPTQERSAGWVPPRGEEHGPLVESVGGQYLLRLMVESKAVPASVVKRKADERAQQIEATTGRKPGKKEIRDLREEAKQALLPVAFTKRGATWVWIDLQARRFVVDAGSQNRVDEILSLLVKVLDGFAVQEVHTATSATAAMSEWLSSQEPPAGFSIDRECELKATDASKAAIRYAHHPLDIEEIRQHIAEGKLPTKLAMTWDERVSFVLTESMQLRKLQFQDGVFEKTSQEKEDSFDADAAISTGEISRLLPGLLEALGGEIELVAAVETPLPAAAAPTAQPDTEDAPF</sequence>
<evidence type="ECO:0000313" key="7">
    <source>
        <dbReference type="Proteomes" id="UP000252884"/>
    </source>
</evidence>
<keyword evidence="5" id="KW-0233">DNA recombination</keyword>
<evidence type="ECO:0000256" key="5">
    <source>
        <dbReference type="ARBA" id="ARBA00023172"/>
    </source>
</evidence>
<protein>
    <recommendedName>
        <fullName evidence="3">Recombination-associated protein RdgC</fullName>
    </recommendedName>
</protein>
<accession>A0A368XJV3</accession>
<evidence type="ECO:0000256" key="1">
    <source>
        <dbReference type="ARBA" id="ARBA00004453"/>
    </source>
</evidence>
<evidence type="ECO:0000256" key="3">
    <source>
        <dbReference type="ARBA" id="ARBA00022296"/>
    </source>
</evidence>
<dbReference type="EMBL" id="QPJK01000010">
    <property type="protein sequence ID" value="RCW66757.1"/>
    <property type="molecule type" value="Genomic_DNA"/>
</dbReference>
<dbReference type="NCBIfam" id="NF001464">
    <property type="entry name" value="PRK00321.1-5"/>
    <property type="match status" value="1"/>
</dbReference>